<evidence type="ECO:0000256" key="2">
    <source>
        <dbReference type="ARBA" id="ARBA00022475"/>
    </source>
</evidence>
<dbReference type="PANTHER" id="PTHR34220">
    <property type="entry name" value="SENSOR HISTIDINE KINASE YPDA"/>
    <property type="match status" value="1"/>
</dbReference>
<keyword evidence="4 6" id="KW-1133">Transmembrane helix</keyword>
<keyword evidence="10" id="KW-1185">Reference proteome</keyword>
<dbReference type="EMBL" id="CP080507">
    <property type="protein sequence ID" value="QYM79143.1"/>
    <property type="molecule type" value="Genomic_DNA"/>
</dbReference>
<sequence>MRRSPVLRGLVFAGASAVAVSFPLALGRFLWPQGLSAGAEFIFWPASGVNVAGLLILGWRYWPAILCGILPAWLFFDQSLAHSALGAAGNIMEALACWWILHRFGHFDGRFDRVRAVIALCGAALLAPFICSLTVPAYLVLNGTYPRAEFLQAISNWNLANGAAILVLTPFLLALRQRVWTCRERPLETLAWIGAGVGLGLFAFNAVFRFHGENYAFLVFPFVIFAATRFDPPETTVALVLVLATIYGALVVAAGALPAGDVPAIAWFTQAFLWVLAATGLSMAALTAERRQSDHRAHIEQTRSLEASLREARARLDSLRYQVNPHFLFNTLNSIRSLTLTEPSKARDLISHLASFCRRALAPATEPLIPLHEEWTALTDYLAMEKARWESRLQIETQLDPALAGVRVPPLLLQPLVENAVKYGQRTTPLGVLHLHVTAAREDSTLVILVANTGRWVQPVATPDHTSTLVGLNNVRARLAVCYSTQASLTFTEEPGWVRATLRIPFHTLSAS</sequence>
<evidence type="ECO:0000259" key="8">
    <source>
        <dbReference type="Pfam" id="PF06580"/>
    </source>
</evidence>
<comment type="subcellular location">
    <subcellularLocation>
        <location evidence="1">Cell membrane</location>
        <topology evidence="1">Multi-pass membrane protein</topology>
    </subcellularLocation>
</comment>
<reference evidence="9" key="1">
    <citation type="submission" date="2021-08" db="EMBL/GenBank/DDBJ databases">
        <title>Genome of a novel bacterium of the phylum Verrucomicrobia, Oleiharenicola sp. KSB-15.</title>
        <authorList>
            <person name="Chung J.-H."/>
            <person name="Ahn J.-H."/>
            <person name="Yoon Y."/>
            <person name="Kim D.-Y."/>
            <person name="An S.-H."/>
            <person name="Park I."/>
            <person name="Yeon J."/>
        </authorList>
    </citation>
    <scope>NUCLEOTIDE SEQUENCE</scope>
    <source>
        <strain evidence="9">KSB-15</strain>
    </source>
</reference>
<feature type="domain" description="MASE1" evidence="7">
    <location>
        <begin position="28"/>
        <end position="291"/>
    </location>
</feature>
<dbReference type="AlphaFoldDB" id="A0A8F9TWP4"/>
<evidence type="ECO:0000256" key="3">
    <source>
        <dbReference type="ARBA" id="ARBA00022692"/>
    </source>
</evidence>
<keyword evidence="3 6" id="KW-0812">Transmembrane</keyword>
<dbReference type="InterPro" id="IPR036890">
    <property type="entry name" value="HATPase_C_sf"/>
</dbReference>
<dbReference type="Pfam" id="PF06580">
    <property type="entry name" value="His_kinase"/>
    <property type="match status" value="1"/>
</dbReference>
<protein>
    <submittedName>
        <fullName evidence="9">MASE1 domain-containing protein</fullName>
    </submittedName>
</protein>
<feature type="transmembrane region" description="Helical" evidence="6">
    <location>
        <begin position="265"/>
        <end position="286"/>
    </location>
</feature>
<organism evidence="9 10">
    <name type="scientific">Horticoccus luteus</name>
    <dbReference type="NCBI Taxonomy" id="2862869"/>
    <lineage>
        <taxon>Bacteria</taxon>
        <taxon>Pseudomonadati</taxon>
        <taxon>Verrucomicrobiota</taxon>
        <taxon>Opitutia</taxon>
        <taxon>Opitutales</taxon>
        <taxon>Opitutaceae</taxon>
        <taxon>Horticoccus</taxon>
    </lineage>
</organism>
<name>A0A8F9TWP4_9BACT</name>
<evidence type="ECO:0000256" key="1">
    <source>
        <dbReference type="ARBA" id="ARBA00004651"/>
    </source>
</evidence>
<dbReference type="InterPro" id="IPR050640">
    <property type="entry name" value="Bact_2-comp_sensor_kinase"/>
</dbReference>
<feature type="transmembrane region" description="Helical" evidence="6">
    <location>
        <begin position="6"/>
        <end position="29"/>
    </location>
</feature>
<dbReference type="Pfam" id="PF05231">
    <property type="entry name" value="MASE1"/>
    <property type="match status" value="1"/>
</dbReference>
<evidence type="ECO:0000259" key="7">
    <source>
        <dbReference type="Pfam" id="PF05231"/>
    </source>
</evidence>
<accession>A0A8F9TWP4</accession>
<dbReference type="InterPro" id="IPR007895">
    <property type="entry name" value="MASE1"/>
</dbReference>
<feature type="transmembrane region" description="Helical" evidence="6">
    <location>
        <begin position="41"/>
        <end position="62"/>
    </location>
</feature>
<evidence type="ECO:0000256" key="6">
    <source>
        <dbReference type="SAM" id="Phobius"/>
    </source>
</evidence>
<keyword evidence="5 6" id="KW-0472">Membrane</keyword>
<feature type="transmembrane region" description="Helical" evidence="6">
    <location>
        <begin position="214"/>
        <end position="230"/>
    </location>
</feature>
<gene>
    <name evidence="9" type="ORF">K0B96_00580</name>
</gene>
<dbReference type="KEGG" id="ole:K0B96_00580"/>
<feature type="domain" description="Signal transduction histidine kinase internal region" evidence="8">
    <location>
        <begin position="314"/>
        <end position="393"/>
    </location>
</feature>
<evidence type="ECO:0000313" key="10">
    <source>
        <dbReference type="Proteomes" id="UP000825051"/>
    </source>
</evidence>
<evidence type="ECO:0000256" key="4">
    <source>
        <dbReference type="ARBA" id="ARBA00022989"/>
    </source>
</evidence>
<feature type="transmembrane region" description="Helical" evidence="6">
    <location>
        <begin position="187"/>
        <end position="208"/>
    </location>
</feature>
<evidence type="ECO:0000256" key="5">
    <source>
        <dbReference type="ARBA" id="ARBA00023136"/>
    </source>
</evidence>
<keyword evidence="2" id="KW-1003">Cell membrane</keyword>
<dbReference type="InterPro" id="IPR010559">
    <property type="entry name" value="Sig_transdc_His_kin_internal"/>
</dbReference>
<dbReference type="GO" id="GO:0000155">
    <property type="term" value="F:phosphorelay sensor kinase activity"/>
    <property type="evidence" value="ECO:0007669"/>
    <property type="project" value="InterPro"/>
</dbReference>
<dbReference type="SUPFAM" id="SSF55874">
    <property type="entry name" value="ATPase domain of HSP90 chaperone/DNA topoisomerase II/histidine kinase"/>
    <property type="match status" value="1"/>
</dbReference>
<dbReference type="GO" id="GO:0005886">
    <property type="term" value="C:plasma membrane"/>
    <property type="evidence" value="ECO:0007669"/>
    <property type="project" value="UniProtKB-SubCell"/>
</dbReference>
<feature type="transmembrane region" description="Helical" evidence="6">
    <location>
        <begin position="159"/>
        <end position="175"/>
    </location>
</feature>
<dbReference type="Proteomes" id="UP000825051">
    <property type="component" value="Chromosome"/>
</dbReference>
<evidence type="ECO:0000313" key="9">
    <source>
        <dbReference type="EMBL" id="QYM79143.1"/>
    </source>
</evidence>
<feature type="transmembrane region" description="Helical" evidence="6">
    <location>
        <begin position="237"/>
        <end position="259"/>
    </location>
</feature>
<dbReference type="PANTHER" id="PTHR34220:SF7">
    <property type="entry name" value="SENSOR HISTIDINE KINASE YPDA"/>
    <property type="match status" value="1"/>
</dbReference>
<proteinExistence type="predicted"/>
<feature type="transmembrane region" description="Helical" evidence="6">
    <location>
        <begin position="114"/>
        <end position="139"/>
    </location>
</feature>
<dbReference type="Gene3D" id="3.30.565.10">
    <property type="entry name" value="Histidine kinase-like ATPase, C-terminal domain"/>
    <property type="match status" value="1"/>
</dbReference>
<dbReference type="RefSeq" id="WP_220162615.1">
    <property type="nucleotide sequence ID" value="NZ_CP080507.1"/>
</dbReference>